<keyword evidence="3" id="KW-1185">Reference proteome</keyword>
<dbReference type="AlphaFoldDB" id="A0A0N4UZZ8"/>
<evidence type="ECO:0000313" key="3">
    <source>
        <dbReference type="Proteomes" id="UP000274131"/>
    </source>
</evidence>
<evidence type="ECO:0000256" key="1">
    <source>
        <dbReference type="SAM" id="MobiDB-lite"/>
    </source>
</evidence>
<proteinExistence type="predicted"/>
<organism evidence="4">
    <name type="scientific">Enterobius vermicularis</name>
    <name type="common">Human pinworm</name>
    <dbReference type="NCBI Taxonomy" id="51028"/>
    <lineage>
        <taxon>Eukaryota</taxon>
        <taxon>Metazoa</taxon>
        <taxon>Ecdysozoa</taxon>
        <taxon>Nematoda</taxon>
        <taxon>Chromadorea</taxon>
        <taxon>Rhabditida</taxon>
        <taxon>Spirurina</taxon>
        <taxon>Oxyuridomorpha</taxon>
        <taxon>Oxyuroidea</taxon>
        <taxon>Oxyuridae</taxon>
        <taxon>Enterobius</taxon>
    </lineage>
</organism>
<feature type="region of interest" description="Disordered" evidence="1">
    <location>
        <begin position="54"/>
        <end position="91"/>
    </location>
</feature>
<reference evidence="4" key="1">
    <citation type="submission" date="2017-02" db="UniProtKB">
        <authorList>
            <consortium name="WormBaseParasite"/>
        </authorList>
    </citation>
    <scope>IDENTIFICATION</scope>
</reference>
<dbReference type="WBParaSite" id="EVEC_0000321801-mRNA-1">
    <property type="protein sequence ID" value="EVEC_0000321801-mRNA-1"/>
    <property type="gene ID" value="EVEC_0000321801"/>
</dbReference>
<sequence length="340" mass="37898">MYILLAQKERLNTCSSPVQHPAEFVPSHFCGSYSGFKKHRYRCEEGKWVKKVATKGNANGNMKRYGAKPRSSKGNTEEEKKEKKGQADLQRTAERLQSMRERLGLKPSKYSENLAGENPSETNCLAGSLEASSSIVKSMDEEVGEELMTTSTAEESQIITTAIADAMAEASGNELRKDDFNLNRRGPNAANVSLSFPSDSFKASFADSTKETADTISAGSQKEFSAEGSKNYTPVCPTSPFYSDEVYHASKYMLLDDSVWEDSCTNEIKEGLDSLDSISELRIGKGRQMALAELECFKPFYNNNLLKKCRLSLQRPKKKPLHEYYIDDDAELEGTCLYIP</sequence>
<dbReference type="Proteomes" id="UP000274131">
    <property type="component" value="Unassembled WGS sequence"/>
</dbReference>
<protein>
    <submittedName>
        <fullName evidence="4">Dentin sialophosphoprotein-like</fullName>
    </submittedName>
</protein>
<name>A0A0N4UZZ8_ENTVE</name>
<evidence type="ECO:0000313" key="4">
    <source>
        <dbReference type="WBParaSite" id="EVEC_0000321801-mRNA-1"/>
    </source>
</evidence>
<gene>
    <name evidence="2" type="ORF">EVEC_LOCUS2926</name>
</gene>
<dbReference type="EMBL" id="UXUI01007474">
    <property type="protein sequence ID" value="VDD87783.1"/>
    <property type="molecule type" value="Genomic_DNA"/>
</dbReference>
<reference evidence="2 3" key="2">
    <citation type="submission" date="2018-10" db="EMBL/GenBank/DDBJ databases">
        <authorList>
            <consortium name="Pathogen Informatics"/>
        </authorList>
    </citation>
    <scope>NUCLEOTIDE SEQUENCE [LARGE SCALE GENOMIC DNA]</scope>
</reference>
<dbReference type="STRING" id="51028.A0A0N4UZZ8"/>
<evidence type="ECO:0000313" key="2">
    <source>
        <dbReference type="EMBL" id="VDD87783.1"/>
    </source>
</evidence>
<feature type="compositionally biased region" description="Basic and acidic residues" evidence="1">
    <location>
        <begin position="75"/>
        <end position="91"/>
    </location>
</feature>
<accession>A0A0N4UZZ8</accession>